<dbReference type="InterPro" id="IPR004179">
    <property type="entry name" value="Sec63-dom"/>
</dbReference>
<evidence type="ECO:0000256" key="2">
    <source>
        <dbReference type="ARBA" id="ARBA00022737"/>
    </source>
</evidence>
<dbReference type="InterPro" id="IPR014001">
    <property type="entry name" value="Helicase_ATP-bd"/>
</dbReference>
<dbReference type="AlphaFoldDB" id="A0A0N5CKS4"/>
<evidence type="ECO:0000313" key="10">
    <source>
        <dbReference type="EMBL" id="VDM95751.1"/>
    </source>
</evidence>
<dbReference type="Gene3D" id="1.10.150.20">
    <property type="entry name" value="5' to 3' exonuclease, C-terminal subdomain"/>
    <property type="match status" value="1"/>
</dbReference>
<dbReference type="Gene3D" id="2.60.40.150">
    <property type="entry name" value="C2 domain"/>
    <property type="match status" value="1"/>
</dbReference>
<dbReference type="FunFam" id="1.10.10.10:FF:000024">
    <property type="entry name" value="U5 small nuclear ribonucleoprotein helicase"/>
    <property type="match status" value="1"/>
</dbReference>
<reference evidence="10 11" key="2">
    <citation type="submission" date="2018-11" db="EMBL/GenBank/DDBJ databases">
        <authorList>
            <consortium name="Pathogen Informatics"/>
        </authorList>
    </citation>
    <scope>NUCLEOTIDE SEQUENCE [LARGE SCALE GENOMIC DNA]</scope>
</reference>
<dbReference type="GO" id="GO:0016787">
    <property type="term" value="F:hydrolase activity"/>
    <property type="evidence" value="ECO:0007669"/>
    <property type="project" value="UniProtKB-KW"/>
</dbReference>
<evidence type="ECO:0000259" key="8">
    <source>
        <dbReference type="PROSITE" id="PS51192"/>
    </source>
</evidence>
<evidence type="ECO:0000256" key="6">
    <source>
        <dbReference type="ARBA" id="ARBA00022840"/>
    </source>
</evidence>
<proteinExistence type="inferred from homology"/>
<dbReference type="InterPro" id="IPR027417">
    <property type="entry name" value="P-loop_NTPase"/>
</dbReference>
<dbReference type="EMBL" id="UYYF01000057">
    <property type="protein sequence ID" value="VDM95751.1"/>
    <property type="molecule type" value="Genomic_DNA"/>
</dbReference>
<dbReference type="SUPFAM" id="SSF158702">
    <property type="entry name" value="Sec63 N-terminal domain-like"/>
    <property type="match status" value="1"/>
</dbReference>
<name>A0A0N5CKS4_THECL</name>
<dbReference type="InterPro" id="IPR036388">
    <property type="entry name" value="WH-like_DNA-bd_sf"/>
</dbReference>
<dbReference type="InterPro" id="IPR001650">
    <property type="entry name" value="Helicase_C-like"/>
</dbReference>
<dbReference type="GO" id="GO:0005524">
    <property type="term" value="F:ATP binding"/>
    <property type="evidence" value="ECO:0007669"/>
    <property type="project" value="UniProtKB-KW"/>
</dbReference>
<dbReference type="Pfam" id="PF18149">
    <property type="entry name" value="Helicase_PWI"/>
    <property type="match status" value="1"/>
</dbReference>
<evidence type="ECO:0000256" key="1">
    <source>
        <dbReference type="ARBA" id="ARBA00010140"/>
    </source>
</evidence>
<feature type="domain" description="Helicase ATP-binding" evidence="8">
    <location>
        <begin position="365"/>
        <end position="547"/>
    </location>
</feature>
<feature type="domain" description="Helicase C-terminal" evidence="9">
    <location>
        <begin position="584"/>
        <end position="781"/>
    </location>
</feature>
<keyword evidence="3" id="KW-0547">Nucleotide-binding</keyword>
<accession>A0A0N5CKS4</accession>
<dbReference type="SMART" id="SM00487">
    <property type="entry name" value="DEXDc"/>
    <property type="match status" value="1"/>
</dbReference>
<sequence length="1130" mass="128814">MVSDLSDQENTFDDQETQLSILEAYVTNNTKPPVIRRNPRPGVHIYWRRRSFEYGSNDGNVDSSLAASILRCLSNNDETSLSAVHPTQLESNSTEDSAVRFSEVLSTLDCDDPASVAQHLFSILSSTNDNDQLQNELIDLFGLDQFDLVSKILSSRQAFLEDCRSCLNLLQLVSLDQTQAKKKKEPVCGQQITVHSSSDLHVRKLAKRQKKHLNKLIVKFNHQINEDGKSEWERLQNEIARNSDETVFTEQWVETSPRSQTPLPEDYPFVYNACHENNSHNYPFVYDACHGNDSQMFNFSGAELCLPNNCSRHNYGVYEEIHVPAVTAPQIKEMNQMNIDEFDDFAKKCFHGFEKLNVIQSVVFNQAYNSQENLLICAPTGAGKTNIALLSILNTLRKYLGDSKVCRNDFKIIYIAPMKALATEMTANFMNRLGKLNIRVRELTGDIKLSKKAIAETQMLVLTPEKWDVLTRKSMETPIMKLVKLLIIDEVHLLHDDRGPVIETIVARTLRQVEMSQEAIRIVGLSATLPNYVDVARFLRVNPSKGLFFFDSRFRPVPLFIGVRNPPLDEANVMREMDEICYDKVHQFVKNKHQVLVFVTARNATSKLAHTFRDQASKKGHLKDFLPANLDSPSYKSSSKSVKSCRNGMIIELFQLGFGIHHAGVPRRERLLTEKLFARGHITVLFCTSTLAWGVNLPAHAVVIRGTEIFDIHRGIYCDMGVLDVQQIFGRAGRPQYETAGHGIVITWKRNLSKYLNMLLRQAPIESQFISRICDNLNAEVALGTVLSISEAVEWLKYTYFFIRAKLNPLAYGIPHSHLSRDPELSDFLTHVVTEAAKKLDMNEMIRFDEINGYVVSTDLGRIASNYYIRYETIEIFLNSSTEVKLQPIMTDDMILMLIASATEFSQVKLRDEEFAELQELANICPLRLKRGVLSTVCGKVNCLMQAHISRAGIRTYSLLSESQFVQGNSDRLCRAVFEIALKKGWAQAANGALVLAKCLDRQIWVFQTPLRQLDFIRMDWINKIERKNLRYYQLYEMSEKELGSMLNCDGRTIYQAVRMLPVLLVDAAIKPVTSTIIQVSVTVTPDFQWYDNFHGPMNGLVFWIFVEDIDENFILHHDQVLLSKKKVRN</sequence>
<dbReference type="WBParaSite" id="TCLT_0000068401-mRNA-1">
    <property type="protein sequence ID" value="TCLT_0000068401-mRNA-1"/>
    <property type="gene ID" value="TCLT_0000068401"/>
</dbReference>
<dbReference type="SUPFAM" id="SSF52540">
    <property type="entry name" value="P-loop containing nucleoside triphosphate hydrolases"/>
    <property type="match status" value="2"/>
</dbReference>
<dbReference type="PROSITE" id="PS51194">
    <property type="entry name" value="HELICASE_CTER"/>
    <property type="match status" value="1"/>
</dbReference>
<dbReference type="Gene3D" id="1.10.10.10">
    <property type="entry name" value="Winged helix-like DNA-binding domain superfamily/Winged helix DNA-binding domain"/>
    <property type="match status" value="1"/>
</dbReference>
<organism evidence="12">
    <name type="scientific">Thelazia callipaeda</name>
    <name type="common">Oriental eyeworm</name>
    <name type="synonym">Parasitic nematode</name>
    <dbReference type="NCBI Taxonomy" id="103827"/>
    <lineage>
        <taxon>Eukaryota</taxon>
        <taxon>Metazoa</taxon>
        <taxon>Ecdysozoa</taxon>
        <taxon>Nematoda</taxon>
        <taxon>Chromadorea</taxon>
        <taxon>Rhabditida</taxon>
        <taxon>Spirurina</taxon>
        <taxon>Spiruromorpha</taxon>
        <taxon>Thelazioidea</taxon>
        <taxon>Thelaziidae</taxon>
        <taxon>Thelazia</taxon>
    </lineage>
</organism>
<keyword evidence="2" id="KW-0677">Repeat</keyword>
<dbReference type="PANTHER" id="PTHR47961:SF13">
    <property type="entry name" value="ACTIVATING SIGNAL COINTEGRATOR 1 COMPLEX SUBUNIT 3"/>
    <property type="match status" value="1"/>
</dbReference>
<dbReference type="CDD" id="cd18795">
    <property type="entry name" value="SF2_C_Ski2"/>
    <property type="match status" value="1"/>
</dbReference>
<dbReference type="Proteomes" id="UP000276776">
    <property type="component" value="Unassembled WGS sequence"/>
</dbReference>
<dbReference type="Pfam" id="PF23445">
    <property type="entry name" value="WHD_SNRNP200"/>
    <property type="match status" value="1"/>
</dbReference>
<evidence type="ECO:0000256" key="5">
    <source>
        <dbReference type="ARBA" id="ARBA00022806"/>
    </source>
</evidence>
<dbReference type="InterPro" id="IPR014756">
    <property type="entry name" value="Ig_E-set"/>
</dbReference>
<dbReference type="OrthoDB" id="5575at2759"/>
<dbReference type="InterPro" id="IPR057842">
    <property type="entry name" value="WH_MER3"/>
</dbReference>
<reference evidence="12" key="1">
    <citation type="submission" date="2017-02" db="UniProtKB">
        <authorList>
            <consortium name="WormBaseParasite"/>
        </authorList>
    </citation>
    <scope>IDENTIFICATION</scope>
</reference>
<dbReference type="Gene3D" id="1.10.3380.10">
    <property type="entry name" value="Sec63 N-terminal domain-like domain"/>
    <property type="match status" value="1"/>
</dbReference>
<evidence type="ECO:0000256" key="3">
    <source>
        <dbReference type="ARBA" id="ARBA00022741"/>
    </source>
</evidence>
<dbReference type="Pfam" id="PF00270">
    <property type="entry name" value="DEAD"/>
    <property type="match status" value="1"/>
</dbReference>
<evidence type="ECO:0000313" key="11">
    <source>
        <dbReference type="Proteomes" id="UP000276776"/>
    </source>
</evidence>
<keyword evidence="5" id="KW-0347">Helicase</keyword>
<dbReference type="Pfam" id="PF02889">
    <property type="entry name" value="Sec63"/>
    <property type="match status" value="1"/>
</dbReference>
<dbReference type="PANTHER" id="PTHR47961">
    <property type="entry name" value="DNA POLYMERASE THETA, PUTATIVE (AFU_ORTHOLOGUE AFUA_1G05260)-RELATED"/>
    <property type="match status" value="1"/>
</dbReference>
<dbReference type="GO" id="GO:0004386">
    <property type="term" value="F:helicase activity"/>
    <property type="evidence" value="ECO:0007669"/>
    <property type="project" value="UniProtKB-KW"/>
</dbReference>
<dbReference type="GO" id="GO:0006397">
    <property type="term" value="P:mRNA processing"/>
    <property type="evidence" value="ECO:0007669"/>
    <property type="project" value="UniProtKB-ARBA"/>
</dbReference>
<dbReference type="InterPro" id="IPR011545">
    <property type="entry name" value="DEAD/DEAH_box_helicase_dom"/>
</dbReference>
<dbReference type="SMART" id="SM00490">
    <property type="entry name" value="HELICc"/>
    <property type="match status" value="1"/>
</dbReference>
<evidence type="ECO:0000256" key="4">
    <source>
        <dbReference type="ARBA" id="ARBA00022801"/>
    </source>
</evidence>
<dbReference type="SUPFAM" id="SSF46785">
    <property type="entry name" value="Winged helix' DNA-binding domain"/>
    <property type="match status" value="1"/>
</dbReference>
<dbReference type="InterPro" id="IPR041094">
    <property type="entry name" value="Brr2_helicase_PWI"/>
</dbReference>
<protein>
    <recommendedName>
        <fullName evidence="7">U5 small nuclear ribonucleoprotein 200 kDa helicase</fullName>
    </recommendedName>
</protein>
<dbReference type="FunFam" id="3.40.50.300:FF:000102">
    <property type="entry name" value="RNA helicase, activating signal cointegrator 1"/>
    <property type="match status" value="1"/>
</dbReference>
<gene>
    <name evidence="10" type="ORF">TCLT_LOCUS685</name>
</gene>
<keyword evidence="4" id="KW-0378">Hydrolase</keyword>
<keyword evidence="11" id="KW-1185">Reference proteome</keyword>
<dbReference type="InterPro" id="IPR035892">
    <property type="entry name" value="C2_domain_sf"/>
</dbReference>
<dbReference type="InterPro" id="IPR036390">
    <property type="entry name" value="WH_DNA-bd_sf"/>
</dbReference>
<dbReference type="PROSITE" id="PS51192">
    <property type="entry name" value="HELICASE_ATP_BIND_1"/>
    <property type="match status" value="1"/>
</dbReference>
<comment type="similarity">
    <text evidence="1">Belongs to the helicase family. SKI2 subfamily.</text>
</comment>
<dbReference type="SUPFAM" id="SSF81296">
    <property type="entry name" value="E set domains"/>
    <property type="match status" value="1"/>
</dbReference>
<dbReference type="GO" id="GO:0003676">
    <property type="term" value="F:nucleic acid binding"/>
    <property type="evidence" value="ECO:0007669"/>
    <property type="project" value="InterPro"/>
</dbReference>
<dbReference type="STRING" id="103827.A0A0N5CKS4"/>
<keyword evidence="6" id="KW-0067">ATP-binding</keyword>
<dbReference type="SMART" id="SM00973">
    <property type="entry name" value="Sec63"/>
    <property type="match status" value="1"/>
</dbReference>
<dbReference type="OMA" id="MCLREIS"/>
<dbReference type="Pfam" id="PF00271">
    <property type="entry name" value="Helicase_C"/>
    <property type="match status" value="1"/>
</dbReference>
<dbReference type="Gene3D" id="3.40.50.300">
    <property type="entry name" value="P-loop containing nucleotide triphosphate hydrolases"/>
    <property type="match status" value="2"/>
</dbReference>
<evidence type="ECO:0000256" key="7">
    <source>
        <dbReference type="ARBA" id="ARBA00034541"/>
    </source>
</evidence>
<dbReference type="InterPro" id="IPR050474">
    <property type="entry name" value="Hel308_SKI2-like"/>
</dbReference>
<evidence type="ECO:0000313" key="12">
    <source>
        <dbReference type="WBParaSite" id="TCLT_0000068401-mRNA-1"/>
    </source>
</evidence>
<evidence type="ECO:0000259" key="9">
    <source>
        <dbReference type="PROSITE" id="PS51194"/>
    </source>
</evidence>